<evidence type="ECO:0000313" key="1">
    <source>
        <dbReference type="EMBL" id="AJD90005.1"/>
    </source>
</evidence>
<gene>
    <name evidence="1" type="ORF">JMA_06880</name>
</gene>
<dbReference type="STRING" id="1508404.JMA_06880"/>
<dbReference type="KEGG" id="jeo:JMA_06880"/>
<reference evidence="1 2" key="1">
    <citation type="submission" date="2014-08" db="EMBL/GenBank/DDBJ databases">
        <title>Complete genome of a marine bacteria Jeotgalibacillus malaysiensis.</title>
        <authorList>
            <person name="Yaakop A.S."/>
            <person name="Chan K.-G."/>
            <person name="Goh K.M."/>
        </authorList>
    </citation>
    <scope>NUCLEOTIDE SEQUENCE [LARGE SCALE GENOMIC DNA]</scope>
    <source>
        <strain evidence="1 2">D5</strain>
    </source>
</reference>
<sequence>MELILFLKTKMNAVMKDKRNQSVFVLIIRFPNRIRHFSSG</sequence>
<keyword evidence="2" id="KW-1185">Reference proteome</keyword>
<dbReference type="EMBL" id="CP009416">
    <property type="protein sequence ID" value="AJD90005.1"/>
    <property type="molecule type" value="Genomic_DNA"/>
</dbReference>
<protein>
    <submittedName>
        <fullName evidence="1">Uncharacterized protein</fullName>
    </submittedName>
</protein>
<organism evidence="1 2">
    <name type="scientific">Jeotgalibacillus malaysiensis</name>
    <dbReference type="NCBI Taxonomy" id="1508404"/>
    <lineage>
        <taxon>Bacteria</taxon>
        <taxon>Bacillati</taxon>
        <taxon>Bacillota</taxon>
        <taxon>Bacilli</taxon>
        <taxon>Bacillales</taxon>
        <taxon>Caryophanaceae</taxon>
        <taxon>Jeotgalibacillus</taxon>
    </lineage>
</organism>
<evidence type="ECO:0000313" key="2">
    <source>
        <dbReference type="Proteomes" id="UP000031449"/>
    </source>
</evidence>
<dbReference type="Proteomes" id="UP000031449">
    <property type="component" value="Chromosome"/>
</dbReference>
<name>A0A0B5AHY4_9BACL</name>
<accession>A0A0B5AHY4</accession>
<dbReference type="HOGENOM" id="CLU_3290924_0_0_9"/>
<dbReference type="BioCyc" id="JESP1508404:G14D9-9905-MONOMER"/>
<proteinExistence type="predicted"/>
<dbReference type="AlphaFoldDB" id="A0A0B5AHY4"/>